<keyword evidence="4" id="KW-1185">Reference proteome</keyword>
<feature type="compositionally biased region" description="Basic residues" evidence="1">
    <location>
        <begin position="431"/>
        <end position="445"/>
    </location>
</feature>
<dbReference type="Pfam" id="PF20167">
    <property type="entry name" value="Transposase_32"/>
    <property type="match status" value="1"/>
</dbReference>
<evidence type="ECO:0000259" key="2">
    <source>
        <dbReference type="Pfam" id="PF20167"/>
    </source>
</evidence>
<dbReference type="EMBL" id="NMUH01006135">
    <property type="protein sequence ID" value="MQM14544.1"/>
    <property type="molecule type" value="Genomic_DNA"/>
</dbReference>
<evidence type="ECO:0000313" key="4">
    <source>
        <dbReference type="Proteomes" id="UP000652761"/>
    </source>
</evidence>
<dbReference type="AlphaFoldDB" id="A0A843X763"/>
<sequence>MAAPMISGSVGGYSAEYLSAEQQERFTFVKMKICGNMAVNVQNLEKNGMSSLVEALRRMQWMDVATFTEVSYPDLVKAFFVCLKSEADGSLVSSVKGIQIKVDHELLHTLFGVKTFGHSGVHTVNDEAKGLGIIGPGFRLKDGKLDINQMFAFNRLLHFIICQIMVPQSATFLSCTKVDSDMMFWVIQNKEINLAAVKLERMKFASAQIWDTKSKMNVSLPYAHLLTKIFKHFGVDLSGAIVEKMGQSIRSRNLKKSGFSVQNGMWTKTSVAEGEAIICDVEIPDVQEMAAVAPAAEHQPVAPAAEQQSVSPAVEEQAVAPAIEPEPLTASLVEEEVADKANDLPTSIIGSILRNLVESSLTTPVHSQSGEIEMEEAVAEGHIEESIPVEQSSAPVDPVEEEAPAQGEQMEVEEEAPAQGEQSIEEPAPQRKGKRIVHRKHKESHRKLLRADQQLFLGHQGLQLKSLGQQGLQLKHQGHQGHQTIPL</sequence>
<dbReference type="Proteomes" id="UP000652761">
    <property type="component" value="Unassembled WGS sequence"/>
</dbReference>
<feature type="region of interest" description="Disordered" evidence="1">
    <location>
        <begin position="389"/>
        <end position="445"/>
    </location>
</feature>
<name>A0A843X763_COLES</name>
<comment type="caution">
    <text evidence="3">The sequence shown here is derived from an EMBL/GenBank/DDBJ whole genome shotgun (WGS) entry which is preliminary data.</text>
</comment>
<proteinExistence type="predicted"/>
<dbReference type="InterPro" id="IPR046796">
    <property type="entry name" value="Transposase_32_dom"/>
</dbReference>
<evidence type="ECO:0000313" key="3">
    <source>
        <dbReference type="EMBL" id="MQM14544.1"/>
    </source>
</evidence>
<organism evidence="3 4">
    <name type="scientific">Colocasia esculenta</name>
    <name type="common">Wild taro</name>
    <name type="synonym">Arum esculentum</name>
    <dbReference type="NCBI Taxonomy" id="4460"/>
    <lineage>
        <taxon>Eukaryota</taxon>
        <taxon>Viridiplantae</taxon>
        <taxon>Streptophyta</taxon>
        <taxon>Embryophyta</taxon>
        <taxon>Tracheophyta</taxon>
        <taxon>Spermatophyta</taxon>
        <taxon>Magnoliopsida</taxon>
        <taxon>Liliopsida</taxon>
        <taxon>Araceae</taxon>
        <taxon>Aroideae</taxon>
        <taxon>Colocasieae</taxon>
        <taxon>Colocasia</taxon>
    </lineage>
</organism>
<accession>A0A843X763</accession>
<gene>
    <name evidence="3" type="ORF">Taro_047477</name>
</gene>
<feature type="domain" description="Putative plant transposon protein" evidence="2">
    <location>
        <begin position="58"/>
        <end position="236"/>
    </location>
</feature>
<reference evidence="3" key="1">
    <citation type="submission" date="2017-07" db="EMBL/GenBank/DDBJ databases">
        <title>Taro Niue Genome Assembly and Annotation.</title>
        <authorList>
            <person name="Atibalentja N."/>
            <person name="Keating K."/>
            <person name="Fields C.J."/>
        </authorList>
    </citation>
    <scope>NUCLEOTIDE SEQUENCE</scope>
    <source>
        <strain evidence="3">Niue_2</strain>
        <tissue evidence="3">Leaf</tissue>
    </source>
</reference>
<protein>
    <recommendedName>
        <fullName evidence="2">Putative plant transposon protein domain-containing protein</fullName>
    </recommendedName>
</protein>
<evidence type="ECO:0000256" key="1">
    <source>
        <dbReference type="SAM" id="MobiDB-lite"/>
    </source>
</evidence>